<dbReference type="InterPro" id="IPR050771">
    <property type="entry name" value="Alpha-ketoacid_DH_E1_comp"/>
</dbReference>
<dbReference type="InterPro" id="IPR029061">
    <property type="entry name" value="THDP-binding"/>
</dbReference>
<keyword evidence="1" id="KW-0560">Oxidoreductase</keyword>
<dbReference type="AlphaFoldDB" id="A0AAW0GF53"/>
<dbReference type="EC" id="1.2.4.4" evidence="1"/>
<proteinExistence type="inferred from homology"/>
<keyword evidence="3" id="KW-1185">Reference proteome</keyword>
<organism evidence="2 3">
    <name type="scientific">Cerrena zonata</name>
    <dbReference type="NCBI Taxonomy" id="2478898"/>
    <lineage>
        <taxon>Eukaryota</taxon>
        <taxon>Fungi</taxon>
        <taxon>Dikarya</taxon>
        <taxon>Basidiomycota</taxon>
        <taxon>Agaricomycotina</taxon>
        <taxon>Agaricomycetes</taxon>
        <taxon>Polyporales</taxon>
        <taxon>Cerrenaceae</taxon>
        <taxon>Cerrena</taxon>
    </lineage>
</organism>
<evidence type="ECO:0000256" key="1">
    <source>
        <dbReference type="RuleBase" id="RU365014"/>
    </source>
</evidence>
<reference evidence="2 3" key="1">
    <citation type="submission" date="2022-09" db="EMBL/GenBank/DDBJ databases">
        <authorList>
            <person name="Palmer J.M."/>
        </authorList>
    </citation>
    <scope>NUCLEOTIDE SEQUENCE [LARGE SCALE GENOMIC DNA]</scope>
    <source>
        <strain evidence="2 3">DSM 7382</strain>
    </source>
</reference>
<dbReference type="Gene3D" id="3.40.50.970">
    <property type="match status" value="1"/>
</dbReference>
<evidence type="ECO:0000313" key="2">
    <source>
        <dbReference type="EMBL" id="KAK7690257.1"/>
    </source>
</evidence>
<name>A0AAW0GF53_9APHY</name>
<dbReference type="SUPFAM" id="SSF52518">
    <property type="entry name" value="Thiamin diphosphate-binding fold (THDP-binding)"/>
    <property type="match status" value="1"/>
</dbReference>
<dbReference type="PANTHER" id="PTHR43380:SF1">
    <property type="entry name" value="2-OXOISOVALERATE DEHYDROGENASE SUBUNIT ALPHA, MITOCHONDRIAL"/>
    <property type="match status" value="1"/>
</dbReference>
<dbReference type="Proteomes" id="UP001385951">
    <property type="component" value="Unassembled WGS sequence"/>
</dbReference>
<comment type="function">
    <text evidence="1">The branched-chain alpha-keto dehydrogenase complex catalyzes the overall conversion of alpha-keto acids to acyl-CoA and CO(2). It contains multiple copies of three enzymatic components: branched-chain alpha-keto acid decarboxylase (E1), lipoamide acyltransferase (E2) and lipoamide dehydrogenase (E3).</text>
</comment>
<dbReference type="GO" id="GO:0009083">
    <property type="term" value="P:branched-chain amino acid catabolic process"/>
    <property type="evidence" value="ECO:0007669"/>
    <property type="project" value="TreeGrafter"/>
</dbReference>
<accession>A0AAW0GF53</accession>
<comment type="cofactor">
    <cofactor evidence="1">
        <name>thiamine diphosphate</name>
        <dbReference type="ChEBI" id="CHEBI:58937"/>
    </cofactor>
</comment>
<dbReference type="EMBL" id="JASBNA010000007">
    <property type="protein sequence ID" value="KAK7690257.1"/>
    <property type="molecule type" value="Genomic_DNA"/>
</dbReference>
<keyword evidence="1" id="KW-0786">Thiamine pyrophosphate</keyword>
<comment type="caution">
    <text evidence="2">The sequence shown here is derived from an EMBL/GenBank/DDBJ whole genome shotgun (WGS) entry which is preliminary data.</text>
</comment>
<comment type="catalytic activity">
    <reaction evidence="1">
        <text>N(6)-[(R)-lipoyl]-L-lysyl-[protein] + 3-methyl-2-oxobutanoate + H(+) = N(6)-[(R)-S(8)-2-methylpropanoyldihydrolipoyl]-L-lysyl-[protein] + CO2</text>
        <dbReference type="Rhea" id="RHEA:13457"/>
        <dbReference type="Rhea" id="RHEA-COMP:10474"/>
        <dbReference type="Rhea" id="RHEA-COMP:10497"/>
        <dbReference type="ChEBI" id="CHEBI:11851"/>
        <dbReference type="ChEBI" id="CHEBI:15378"/>
        <dbReference type="ChEBI" id="CHEBI:16526"/>
        <dbReference type="ChEBI" id="CHEBI:83099"/>
        <dbReference type="ChEBI" id="CHEBI:83142"/>
        <dbReference type="EC" id="1.2.4.4"/>
    </reaction>
</comment>
<evidence type="ECO:0000313" key="3">
    <source>
        <dbReference type="Proteomes" id="UP001385951"/>
    </source>
</evidence>
<protein>
    <recommendedName>
        <fullName evidence="1">2-oxoisovalerate dehydrogenase subunit alpha</fullName>
        <ecNumber evidence="1">1.2.4.4</ecNumber>
    </recommendedName>
    <alternativeName>
        <fullName evidence="1">Branched-chain alpha-keto acid dehydrogenase E1 component alpha chain</fullName>
    </alternativeName>
</protein>
<sequence length="141" mass="16124">MFRTTFRSISACRTLTRHHRGYANSMAQIVSSETHGHLPTSHSPITPTLHFFNSVTPDGEQIPTYRVLDGTGEPLEGAEVPEIDKDLARRMYEQMSQLPIIDNLLYNVQRQGKISFYMTAVCQSQTFLFLLHRIDSVLLVW</sequence>
<comment type="similarity">
    <text evidence="1">Belongs to the BCKDHA family.</text>
</comment>
<gene>
    <name evidence="2" type="ORF">QCA50_006912</name>
</gene>
<dbReference type="GO" id="GO:0003863">
    <property type="term" value="F:branched-chain 2-oxo acid dehydrogenase activity"/>
    <property type="evidence" value="ECO:0007669"/>
    <property type="project" value="UniProtKB-EC"/>
</dbReference>
<dbReference type="PANTHER" id="PTHR43380">
    <property type="entry name" value="2-OXOISOVALERATE DEHYDROGENASE SUBUNIT ALPHA, MITOCHONDRIAL"/>
    <property type="match status" value="1"/>
</dbReference>